<keyword evidence="1" id="KW-0547">Nucleotide-binding</keyword>
<keyword evidence="2" id="KW-0378">Hydrolase</keyword>
<evidence type="ECO:0000256" key="1">
    <source>
        <dbReference type="ARBA" id="ARBA00022741"/>
    </source>
</evidence>
<reference evidence="7 8" key="1">
    <citation type="submission" date="2018-09" db="EMBL/GenBank/DDBJ databases">
        <title>The complete genome sequence of Neokomagataea tanensis NBRC 106556(T).</title>
        <authorList>
            <person name="Chua K.-O."/>
            <person name="See-Too W.-S."/>
            <person name="Hong K.-W."/>
            <person name="Yin W.-F."/>
            <person name="Chan K.-G."/>
        </authorList>
    </citation>
    <scope>NUCLEOTIDE SEQUENCE [LARGE SCALE GENOMIC DNA]</scope>
    <source>
        <strain evidence="8">AH13 \ NBRC 106556</strain>
    </source>
</reference>
<evidence type="ECO:0000313" key="7">
    <source>
        <dbReference type="EMBL" id="QDH25905.1"/>
    </source>
</evidence>
<accession>A0A4Y6VBZ5</accession>
<feature type="region of interest" description="Disordered" evidence="5">
    <location>
        <begin position="520"/>
        <end position="551"/>
    </location>
</feature>
<dbReference type="PANTHER" id="PTHR11472:SF34">
    <property type="entry name" value="REGULATOR OF TELOMERE ELONGATION HELICASE 1"/>
    <property type="match status" value="1"/>
</dbReference>
<dbReference type="OrthoDB" id="9805194at2"/>
<dbReference type="InterPro" id="IPR006555">
    <property type="entry name" value="ATP-dep_Helicase_C"/>
</dbReference>
<comment type="similarity">
    <text evidence="4">Belongs to the helicase family. DinG subfamily.</text>
</comment>
<dbReference type="GO" id="GO:0005524">
    <property type="term" value="F:ATP binding"/>
    <property type="evidence" value="ECO:0007669"/>
    <property type="project" value="UniProtKB-KW"/>
</dbReference>
<dbReference type="EMBL" id="CP032485">
    <property type="protein sequence ID" value="QDH25905.1"/>
    <property type="molecule type" value="Genomic_DNA"/>
</dbReference>
<organism evidence="7 8">
    <name type="scientific">Neokomagataea tanensis</name>
    <dbReference type="NCBI Taxonomy" id="661191"/>
    <lineage>
        <taxon>Bacteria</taxon>
        <taxon>Pseudomonadati</taxon>
        <taxon>Pseudomonadota</taxon>
        <taxon>Alphaproteobacteria</taxon>
        <taxon>Acetobacterales</taxon>
        <taxon>Acetobacteraceae</taxon>
        <taxon>Neokomagataea</taxon>
    </lineage>
</organism>
<dbReference type="InterPro" id="IPR045028">
    <property type="entry name" value="DinG/Rad3-like"/>
</dbReference>
<dbReference type="InterPro" id="IPR014013">
    <property type="entry name" value="Helic_SF1/SF2_ATP-bd_DinG/Rad3"/>
</dbReference>
<dbReference type="InterPro" id="IPR027417">
    <property type="entry name" value="P-loop_NTPase"/>
</dbReference>
<evidence type="ECO:0000256" key="3">
    <source>
        <dbReference type="ARBA" id="ARBA00022840"/>
    </source>
</evidence>
<feature type="domain" description="Helicase ATP-binding" evidence="6">
    <location>
        <begin position="209"/>
        <end position="501"/>
    </location>
</feature>
<keyword evidence="3" id="KW-0067">ATP-binding</keyword>
<dbReference type="Pfam" id="PF13307">
    <property type="entry name" value="Helicase_C_2"/>
    <property type="match status" value="1"/>
</dbReference>
<dbReference type="Gene3D" id="3.40.50.300">
    <property type="entry name" value="P-loop containing nucleotide triphosphate hydrolases"/>
    <property type="match status" value="2"/>
</dbReference>
<keyword evidence="7" id="KW-0347">Helicase</keyword>
<protein>
    <submittedName>
        <fullName evidence="7">ATP-dependent DNA helicase</fullName>
    </submittedName>
</protein>
<dbReference type="KEGG" id="ntn:D5366_06585"/>
<name>A0A4Y6VBZ5_9PROT</name>
<proteinExistence type="inferred from homology"/>
<dbReference type="PROSITE" id="PS51193">
    <property type="entry name" value="HELICASE_ATP_BIND_2"/>
    <property type="match status" value="1"/>
</dbReference>
<dbReference type="RefSeq" id="WP_141492778.1">
    <property type="nucleotide sequence ID" value="NZ_CP032485.1"/>
</dbReference>
<evidence type="ECO:0000313" key="8">
    <source>
        <dbReference type="Proteomes" id="UP000317214"/>
    </source>
</evidence>
<dbReference type="PANTHER" id="PTHR11472">
    <property type="entry name" value="DNA REPAIR DEAD HELICASE RAD3/XP-D SUBFAMILY MEMBER"/>
    <property type="match status" value="1"/>
</dbReference>
<dbReference type="SMART" id="SM00491">
    <property type="entry name" value="HELICc2"/>
    <property type="match status" value="1"/>
</dbReference>
<dbReference type="GO" id="GO:0003678">
    <property type="term" value="F:DNA helicase activity"/>
    <property type="evidence" value="ECO:0007669"/>
    <property type="project" value="TreeGrafter"/>
</dbReference>
<gene>
    <name evidence="7" type="ORF">D5366_06585</name>
</gene>
<evidence type="ECO:0000256" key="5">
    <source>
        <dbReference type="SAM" id="MobiDB-lite"/>
    </source>
</evidence>
<evidence type="ECO:0000256" key="4">
    <source>
        <dbReference type="ARBA" id="ARBA00038058"/>
    </source>
</evidence>
<dbReference type="GO" id="GO:0006139">
    <property type="term" value="P:nucleobase-containing compound metabolic process"/>
    <property type="evidence" value="ECO:0007669"/>
    <property type="project" value="InterPro"/>
</dbReference>
<dbReference type="Proteomes" id="UP000317214">
    <property type="component" value="Chromosome"/>
</dbReference>
<dbReference type="SUPFAM" id="SSF52540">
    <property type="entry name" value="P-loop containing nucleoside triphosphate hydrolases"/>
    <property type="match status" value="1"/>
</dbReference>
<sequence length="980" mass="107921">MSAPASHTSPAHLSPFDAPALVARRGHSSLLTPDGELLTLTVAETRQRLLTLPAPLLIHGPSAMRALDLPQHPQPVPWFDLLELFLFVHPARTVAPTARGMAIALEVEPPHVITADFLPRLCEILLDQLHAKAQTPEGYALKGLLPSLTRAGWVWAGEIAHVLGAQNAASSPTHEAIRVWRRLPKWEDEAQRPPPSAHPVEPRAARERLRHILGENAEIRPGQADFSSVATAAFEPREAVGTPNVVLAEAGTGTGKTLGYIAPASLWAERNDGAVWLSTYTRHLQKQLEKELHRLYPDRALRRQKVVVRKGRENYLCLLNMEDMLNATMSRAASSPEGGKNLLPLALIARWAETSQDGDLMGGDLPGWFGEVFGQGILHSIADRRGECIHASCPHYQTCFVEHGIRRAKHADLVVANHALIMAQASWNAATPEGIPDEDSTPSRYVFDEGHHVPDAADSAFSTVLCGLEAAELRRWLLGAEGSRSRARGLLRRIEDLLERVPALDGPVHAVLAAAHTLPAPGWSERLNPSPSADGTADSETDDLLSGILPSIPHENNPSEAFLRALNAQLRNRRHTQERGQNAYPPTECDLFPAEQGIIDTAQTLASALHTLRRPLQHLSNQLAAQLDADPEMDAATRQRIEAMIRSLYRRATLRVSGWISMLDAVCHPPEPTSHIPQYVDFIRTEPLPRNRSGGGTHDVGLHRHWLDPTIPFAAAIQTAAHGLLLTSATLRDQSGTAFDQDGTRDWQAAELRLGATHFIKPPIRASVLSPFNYANQTRAYVVTDVSTEPASLAWAFQALFEASGGGALGLFTAIKRLRDVHQRIHERLEEQGIPLYAQHVDAMDNATLVDIFRTEIHSCLLGTDAMRDGVDVPGEALRMVVFEKTPWPRPDILHRERRRVLADGHPSDYDDRLTRMKLRQAFGRLIRHGTDRGVFVILDRRMPSRLLTAFPTGVSVHRMSLTETLTDIQAFFGPSPEAA</sequence>
<dbReference type="GO" id="GO:0016818">
    <property type="term" value="F:hydrolase activity, acting on acid anhydrides, in phosphorus-containing anhydrides"/>
    <property type="evidence" value="ECO:0007669"/>
    <property type="project" value="InterPro"/>
</dbReference>
<keyword evidence="8" id="KW-1185">Reference proteome</keyword>
<evidence type="ECO:0000259" key="6">
    <source>
        <dbReference type="PROSITE" id="PS51193"/>
    </source>
</evidence>
<dbReference type="AlphaFoldDB" id="A0A4Y6VBZ5"/>
<evidence type="ECO:0000256" key="2">
    <source>
        <dbReference type="ARBA" id="ARBA00022801"/>
    </source>
</evidence>
<dbReference type="GO" id="GO:0003676">
    <property type="term" value="F:nucleic acid binding"/>
    <property type="evidence" value="ECO:0007669"/>
    <property type="project" value="InterPro"/>
</dbReference>